<dbReference type="GO" id="GO:0032050">
    <property type="term" value="F:clathrin heavy chain binding"/>
    <property type="evidence" value="ECO:0007669"/>
    <property type="project" value="TreeGrafter"/>
</dbReference>
<keyword evidence="4 6" id="KW-0168">Coated pit</keyword>
<evidence type="ECO:0000256" key="6">
    <source>
        <dbReference type="RuleBase" id="RU363137"/>
    </source>
</evidence>
<dbReference type="PANTHER" id="PTHR10639:SF7">
    <property type="entry name" value="CLATHRIN LIGHT CHAIN"/>
    <property type="match status" value="1"/>
</dbReference>
<evidence type="ECO:0000256" key="4">
    <source>
        <dbReference type="ARBA" id="ARBA00023176"/>
    </source>
</evidence>
<dbReference type="EMBL" id="KL596932">
    <property type="protein sequence ID" value="KER21918.1"/>
    <property type="molecule type" value="Genomic_DNA"/>
</dbReference>
<proteinExistence type="inferred from homology"/>
<evidence type="ECO:0000313" key="8">
    <source>
        <dbReference type="Proteomes" id="UP000054324"/>
    </source>
</evidence>
<dbReference type="KEGG" id="ovi:T265_09871"/>
<dbReference type="GO" id="GO:0030672">
    <property type="term" value="C:synaptic vesicle membrane"/>
    <property type="evidence" value="ECO:0007669"/>
    <property type="project" value="TreeGrafter"/>
</dbReference>
<evidence type="ECO:0000256" key="5">
    <source>
        <dbReference type="ARBA" id="ARBA00023329"/>
    </source>
</evidence>
<gene>
    <name evidence="7" type="ORF">T265_09871</name>
</gene>
<dbReference type="GO" id="GO:0030130">
    <property type="term" value="C:clathrin coat of trans-Golgi network vesicle"/>
    <property type="evidence" value="ECO:0007669"/>
    <property type="project" value="InterPro"/>
</dbReference>
<dbReference type="InterPro" id="IPR000996">
    <property type="entry name" value="Clathrin_L-chain"/>
</dbReference>
<dbReference type="RefSeq" id="XP_009174340.1">
    <property type="nucleotide sequence ID" value="XM_009176076.1"/>
</dbReference>
<dbReference type="CTD" id="20324039"/>
<protein>
    <recommendedName>
        <fullName evidence="6">Clathrin light chain</fullName>
    </recommendedName>
</protein>
<keyword evidence="8" id="KW-1185">Reference proteome</keyword>
<keyword evidence="3 6" id="KW-0472">Membrane</keyword>
<dbReference type="STRING" id="6198.A0A074Z4D3"/>
<comment type="function">
    <text evidence="6">Clathrin is the major protein of the polyhedral coat of coated pits and vesicles.</text>
</comment>
<dbReference type="OrthoDB" id="5512at2759"/>
<dbReference type="GO" id="GO:0006886">
    <property type="term" value="P:intracellular protein transport"/>
    <property type="evidence" value="ECO:0007669"/>
    <property type="project" value="InterPro"/>
</dbReference>
<evidence type="ECO:0000256" key="2">
    <source>
        <dbReference type="ARBA" id="ARBA00005263"/>
    </source>
</evidence>
<comment type="similarity">
    <text evidence="2 6">Belongs to the clathrin light chain family.</text>
</comment>
<dbReference type="GO" id="GO:0099631">
    <property type="term" value="C:postsynaptic endocytic zone cytoplasmic component"/>
    <property type="evidence" value="ECO:0007669"/>
    <property type="project" value="TreeGrafter"/>
</dbReference>
<accession>A0A074Z4D3</accession>
<dbReference type="Pfam" id="PF01086">
    <property type="entry name" value="Clathrin_lg_ch"/>
    <property type="match status" value="1"/>
</dbReference>
<reference evidence="7 8" key="1">
    <citation type="submission" date="2013-11" db="EMBL/GenBank/DDBJ databases">
        <title>Opisthorchis viverrini - life in the bile duct.</title>
        <authorList>
            <person name="Young N.D."/>
            <person name="Nagarajan N."/>
            <person name="Lin S.J."/>
            <person name="Korhonen P.K."/>
            <person name="Jex A.R."/>
            <person name="Hall R.S."/>
            <person name="Safavi-Hemami H."/>
            <person name="Kaewkong W."/>
            <person name="Bertrand D."/>
            <person name="Gao S."/>
            <person name="Seet Q."/>
            <person name="Wongkham S."/>
            <person name="Teh B.T."/>
            <person name="Wongkham C."/>
            <person name="Intapan P.M."/>
            <person name="Maleewong W."/>
            <person name="Yang X."/>
            <person name="Hu M."/>
            <person name="Wang Z."/>
            <person name="Hofmann A."/>
            <person name="Sternberg P.W."/>
            <person name="Tan P."/>
            <person name="Wang J."/>
            <person name="Gasser R.B."/>
        </authorList>
    </citation>
    <scope>NUCLEOTIDE SEQUENCE [LARGE SCALE GENOMIC DNA]</scope>
</reference>
<evidence type="ECO:0000313" key="7">
    <source>
        <dbReference type="EMBL" id="KER21918.1"/>
    </source>
</evidence>
<dbReference type="GO" id="GO:0030132">
    <property type="term" value="C:clathrin coat of coated pit"/>
    <property type="evidence" value="ECO:0007669"/>
    <property type="project" value="InterPro"/>
</dbReference>
<comment type="subcellular location">
    <subcellularLocation>
        <location evidence="1 6">Cytoplasmic vesicle membrane</location>
        <topology evidence="1 6">Peripheral membrane protein</topology>
        <orientation evidence="1 6">Cytoplasmic side</orientation>
    </subcellularLocation>
    <subcellularLocation>
        <location evidence="6">Membrane</location>
        <location evidence="6">Coated pit</location>
        <topology evidence="6">Peripheral membrane protein</topology>
        <orientation evidence="6">Cytoplasmic side</orientation>
    </subcellularLocation>
    <text evidence="6">Cytoplasmic face of coated pits and vesicles.</text>
</comment>
<evidence type="ECO:0000256" key="3">
    <source>
        <dbReference type="ARBA" id="ARBA00023136"/>
    </source>
</evidence>
<dbReference type="PANTHER" id="PTHR10639">
    <property type="entry name" value="CLATHRIN LIGHT CHAIN"/>
    <property type="match status" value="1"/>
</dbReference>
<sequence>MSTDGFSDHDDTDFISQFQAMAKNLTSGILVCDSLSSLENFSGYPETATDNSEMNNTSDQPECIKKWAIEFEERIRIKDGNEQKKLSLLEEQGSKDLHNWAMQYRESLSRAIKDSRAHEKELRAEQTAAAEASSSISGADASQAVLWDRVCQLCNFVSPNPEDGSGTPPVSRHPGTKDPSKDLNRMRILLLQLKQQPPVIHRNAIHAN</sequence>
<organism evidence="7 8">
    <name type="scientific">Opisthorchis viverrini</name>
    <name type="common">Southeast Asian liver fluke</name>
    <dbReference type="NCBI Taxonomy" id="6198"/>
    <lineage>
        <taxon>Eukaryota</taxon>
        <taxon>Metazoa</taxon>
        <taxon>Spiralia</taxon>
        <taxon>Lophotrochozoa</taxon>
        <taxon>Platyhelminthes</taxon>
        <taxon>Trematoda</taxon>
        <taxon>Digenea</taxon>
        <taxon>Opisthorchiida</taxon>
        <taxon>Opisthorchiata</taxon>
        <taxon>Opisthorchiidae</taxon>
        <taxon>Opisthorchis</taxon>
    </lineage>
</organism>
<dbReference type="GeneID" id="20324039"/>
<name>A0A074Z4D3_OPIVI</name>
<dbReference type="GO" id="GO:0005198">
    <property type="term" value="F:structural molecule activity"/>
    <property type="evidence" value="ECO:0007669"/>
    <property type="project" value="InterPro"/>
</dbReference>
<dbReference type="GO" id="GO:0072583">
    <property type="term" value="P:clathrin-dependent endocytosis"/>
    <property type="evidence" value="ECO:0007669"/>
    <property type="project" value="TreeGrafter"/>
</dbReference>
<evidence type="ECO:0000256" key="1">
    <source>
        <dbReference type="ARBA" id="ARBA00004180"/>
    </source>
</evidence>
<dbReference type="AlphaFoldDB" id="A0A074Z4D3"/>
<dbReference type="Proteomes" id="UP000054324">
    <property type="component" value="Unassembled WGS sequence"/>
</dbReference>
<keyword evidence="5 6" id="KW-0968">Cytoplasmic vesicle</keyword>